<evidence type="ECO:0000313" key="1">
    <source>
        <dbReference type="EMBL" id="GFD51842.1"/>
    </source>
</evidence>
<reference evidence="1" key="1">
    <citation type="journal article" date="2019" name="Sci. Rep.">
        <title>Draft genome of Tanacetum cinerariifolium, the natural source of mosquito coil.</title>
        <authorList>
            <person name="Yamashiro T."/>
            <person name="Shiraishi A."/>
            <person name="Satake H."/>
            <person name="Nakayama K."/>
        </authorList>
    </citation>
    <scope>NUCLEOTIDE SEQUENCE</scope>
</reference>
<dbReference type="EMBL" id="BKCJ011775118">
    <property type="protein sequence ID" value="GFD51842.1"/>
    <property type="molecule type" value="Genomic_DNA"/>
</dbReference>
<protein>
    <submittedName>
        <fullName evidence="1">Uncharacterized protein</fullName>
    </submittedName>
</protein>
<dbReference type="AlphaFoldDB" id="A0A699WVS6"/>
<organism evidence="1">
    <name type="scientific">Tanacetum cinerariifolium</name>
    <name type="common">Dalmatian daisy</name>
    <name type="synonym">Chrysanthemum cinerariifolium</name>
    <dbReference type="NCBI Taxonomy" id="118510"/>
    <lineage>
        <taxon>Eukaryota</taxon>
        <taxon>Viridiplantae</taxon>
        <taxon>Streptophyta</taxon>
        <taxon>Embryophyta</taxon>
        <taxon>Tracheophyta</taxon>
        <taxon>Spermatophyta</taxon>
        <taxon>Magnoliopsida</taxon>
        <taxon>eudicotyledons</taxon>
        <taxon>Gunneridae</taxon>
        <taxon>Pentapetalae</taxon>
        <taxon>asterids</taxon>
        <taxon>campanulids</taxon>
        <taxon>Asterales</taxon>
        <taxon>Asteraceae</taxon>
        <taxon>Asteroideae</taxon>
        <taxon>Anthemideae</taxon>
        <taxon>Anthemidinae</taxon>
        <taxon>Tanacetum</taxon>
    </lineage>
</organism>
<comment type="caution">
    <text evidence="1">The sequence shown here is derived from an EMBL/GenBank/DDBJ whole genome shotgun (WGS) entry which is preliminary data.</text>
</comment>
<feature type="non-terminal residue" evidence="1">
    <location>
        <position position="1"/>
    </location>
</feature>
<proteinExistence type="predicted"/>
<gene>
    <name evidence="1" type="ORF">Tci_923811</name>
</gene>
<name>A0A699WVS6_TANCI</name>
<sequence>AAIHLALVAVLNSERHFIFAISIGIAYIQQAKQPPARAEKERIRWRAVASKYNLGLLLIKPVKDSVLVGHERVGGTCKQLLRARRENLLANGIRPLVAVKISGYGQLT</sequence>
<accession>A0A699WVS6</accession>